<comment type="caution">
    <text evidence="4">The sequence shown here is derived from an EMBL/GenBank/DDBJ whole genome shotgun (WGS) entry which is preliminary data.</text>
</comment>
<comment type="similarity">
    <text evidence="1">Belongs to the trimethylamine methyltransferase family.</text>
</comment>
<accession>X1IZN7</accession>
<proteinExistence type="inferred from homology"/>
<dbReference type="EMBL" id="BARU01029056">
    <property type="protein sequence ID" value="GAH62993.1"/>
    <property type="molecule type" value="Genomic_DNA"/>
</dbReference>
<evidence type="ECO:0000256" key="3">
    <source>
        <dbReference type="ARBA" id="ARBA00022679"/>
    </source>
</evidence>
<dbReference type="Pfam" id="PF06253">
    <property type="entry name" value="MTTB"/>
    <property type="match status" value="1"/>
</dbReference>
<dbReference type="AlphaFoldDB" id="X1IZN7"/>
<gene>
    <name evidence="4" type="ORF">S03H2_46292</name>
</gene>
<dbReference type="InterPro" id="IPR010426">
    <property type="entry name" value="MTTB_MeTrfase"/>
</dbReference>
<dbReference type="GO" id="GO:0032259">
    <property type="term" value="P:methylation"/>
    <property type="evidence" value="ECO:0007669"/>
    <property type="project" value="UniProtKB-KW"/>
</dbReference>
<feature type="non-terminal residue" evidence="4">
    <location>
        <position position="1"/>
    </location>
</feature>
<evidence type="ECO:0008006" key="5">
    <source>
        <dbReference type="Google" id="ProtNLM"/>
    </source>
</evidence>
<organism evidence="4">
    <name type="scientific">marine sediment metagenome</name>
    <dbReference type="NCBI Taxonomy" id="412755"/>
    <lineage>
        <taxon>unclassified sequences</taxon>
        <taxon>metagenomes</taxon>
        <taxon>ecological metagenomes</taxon>
    </lineage>
</organism>
<dbReference type="Gene3D" id="3.20.20.480">
    <property type="entry name" value="Trimethylamine methyltransferase-like"/>
    <property type="match status" value="1"/>
</dbReference>
<keyword evidence="2" id="KW-0489">Methyltransferase</keyword>
<evidence type="ECO:0000256" key="1">
    <source>
        <dbReference type="ARBA" id="ARBA00007137"/>
    </source>
</evidence>
<dbReference type="GO" id="GO:0008168">
    <property type="term" value="F:methyltransferase activity"/>
    <property type="evidence" value="ECO:0007669"/>
    <property type="project" value="UniProtKB-KW"/>
</dbReference>
<sequence length="212" mass="22979">GTPLIYGDASGSTQFSSGGFLEGSPEMVLMSAARGEMARFYGLPNTQAGCLTDAKTPGPQAVMEKLITTLPLVLSGVDYIQGPGAIETSGTLCLEQIVVDEEIAKLCKRLRDGIDTSDEKDFYDDIKAVGPGGHFLVQPNTVKACRSEEFLMPLLSNRSAYESWVKLGSPELYQEAQQKVEEILATPQKHPLPDDVIGKLEAISRRAEEELE</sequence>
<dbReference type="GO" id="GO:0015948">
    <property type="term" value="P:methanogenesis"/>
    <property type="evidence" value="ECO:0007669"/>
    <property type="project" value="InterPro"/>
</dbReference>
<reference evidence="4" key="1">
    <citation type="journal article" date="2014" name="Front. Microbiol.">
        <title>High frequency of phylogenetically diverse reductive dehalogenase-homologous genes in deep subseafloor sedimentary metagenomes.</title>
        <authorList>
            <person name="Kawai M."/>
            <person name="Futagami T."/>
            <person name="Toyoda A."/>
            <person name="Takaki Y."/>
            <person name="Nishi S."/>
            <person name="Hori S."/>
            <person name="Arai W."/>
            <person name="Tsubouchi T."/>
            <person name="Morono Y."/>
            <person name="Uchiyama I."/>
            <person name="Ito T."/>
            <person name="Fujiyama A."/>
            <person name="Inagaki F."/>
            <person name="Takami H."/>
        </authorList>
    </citation>
    <scope>NUCLEOTIDE SEQUENCE</scope>
    <source>
        <strain evidence="4">Expedition CK06-06</strain>
    </source>
</reference>
<dbReference type="InterPro" id="IPR038601">
    <property type="entry name" value="MttB-like_sf"/>
</dbReference>
<protein>
    <recommendedName>
        <fullName evidence="5">Trimethylamine methyltransferase</fullName>
    </recommendedName>
</protein>
<evidence type="ECO:0000256" key="2">
    <source>
        <dbReference type="ARBA" id="ARBA00022603"/>
    </source>
</evidence>
<evidence type="ECO:0000313" key="4">
    <source>
        <dbReference type="EMBL" id="GAH62993.1"/>
    </source>
</evidence>
<name>X1IZN7_9ZZZZ</name>
<keyword evidence="3" id="KW-0808">Transferase</keyword>